<dbReference type="CDD" id="cd04301">
    <property type="entry name" value="NAT_SF"/>
    <property type="match status" value="1"/>
</dbReference>
<keyword evidence="3" id="KW-1185">Reference proteome</keyword>
<dbReference type="Gene3D" id="3.40.630.30">
    <property type="match status" value="1"/>
</dbReference>
<evidence type="ECO:0000259" key="1">
    <source>
        <dbReference type="PROSITE" id="PS51186"/>
    </source>
</evidence>
<gene>
    <name evidence="2" type="ORF">VSDG_00900</name>
</gene>
<dbReference type="OrthoDB" id="5689at2759"/>
<dbReference type="Proteomes" id="UP000284375">
    <property type="component" value="Unassembled WGS sequence"/>
</dbReference>
<dbReference type="InterPro" id="IPR016181">
    <property type="entry name" value="Acyl_CoA_acyltransferase"/>
</dbReference>
<dbReference type="PANTHER" id="PTHR43617">
    <property type="entry name" value="L-AMINO ACID N-ACETYLTRANSFERASE"/>
    <property type="match status" value="1"/>
</dbReference>
<dbReference type="InterPro" id="IPR000182">
    <property type="entry name" value="GNAT_dom"/>
</dbReference>
<dbReference type="PANTHER" id="PTHR43617:SF9">
    <property type="entry name" value="GNAT FAMILY ACETYLTRANSFERASE"/>
    <property type="match status" value="1"/>
</dbReference>
<accession>A0A423WLL2</accession>
<dbReference type="InterPro" id="IPR050276">
    <property type="entry name" value="MshD_Acetyltransferase"/>
</dbReference>
<organism evidence="2 3">
    <name type="scientific">Cytospora chrysosperma</name>
    <name type="common">Cytospora canker fungus</name>
    <name type="synonym">Sphaeria chrysosperma</name>
    <dbReference type="NCBI Taxonomy" id="252740"/>
    <lineage>
        <taxon>Eukaryota</taxon>
        <taxon>Fungi</taxon>
        <taxon>Dikarya</taxon>
        <taxon>Ascomycota</taxon>
        <taxon>Pezizomycotina</taxon>
        <taxon>Sordariomycetes</taxon>
        <taxon>Sordariomycetidae</taxon>
        <taxon>Diaporthales</taxon>
        <taxon>Cytosporaceae</taxon>
        <taxon>Cytospora</taxon>
    </lineage>
</organism>
<dbReference type="STRING" id="252740.A0A423WLL2"/>
<dbReference type="AlphaFoldDB" id="A0A423WLL2"/>
<dbReference type="GO" id="GO:0016747">
    <property type="term" value="F:acyltransferase activity, transferring groups other than amino-acyl groups"/>
    <property type="evidence" value="ECO:0007669"/>
    <property type="project" value="InterPro"/>
</dbReference>
<proteinExistence type="predicted"/>
<dbReference type="Pfam" id="PF00583">
    <property type="entry name" value="Acetyltransf_1"/>
    <property type="match status" value="1"/>
</dbReference>
<evidence type="ECO:0000313" key="2">
    <source>
        <dbReference type="EMBL" id="ROW04298.1"/>
    </source>
</evidence>
<dbReference type="PROSITE" id="PS51186">
    <property type="entry name" value="GNAT"/>
    <property type="match status" value="1"/>
</dbReference>
<evidence type="ECO:0000313" key="3">
    <source>
        <dbReference type="Proteomes" id="UP000284375"/>
    </source>
</evidence>
<feature type="domain" description="N-acetyltransferase" evidence="1">
    <location>
        <begin position="8"/>
        <end position="182"/>
    </location>
</feature>
<reference evidence="2 3" key="1">
    <citation type="submission" date="2015-09" db="EMBL/GenBank/DDBJ databases">
        <title>Host preference determinants of Valsa canker pathogens revealed by comparative genomics.</title>
        <authorList>
            <person name="Yin Z."/>
            <person name="Huang L."/>
        </authorList>
    </citation>
    <scope>NUCLEOTIDE SEQUENCE [LARGE SCALE GENOMIC DNA]</scope>
    <source>
        <strain evidence="2 3">YSFL</strain>
    </source>
</reference>
<comment type="caution">
    <text evidence="2">The sequence shown here is derived from an EMBL/GenBank/DDBJ whole genome shotgun (WGS) entry which is preliminary data.</text>
</comment>
<dbReference type="EMBL" id="LJZO01000002">
    <property type="protein sequence ID" value="ROW04298.1"/>
    <property type="molecule type" value="Genomic_DNA"/>
</dbReference>
<dbReference type="SUPFAM" id="SSF55729">
    <property type="entry name" value="Acyl-CoA N-acyltransferases (Nat)"/>
    <property type="match status" value="1"/>
</dbReference>
<sequence length="191" mass="20924">MSPPSPSLTFRKATEADVPVIDALVRSAYRGESSKQGWTTEAHFIEGERIDEAGILAKIGEPGGAILIASGPDGQALACCEVLRYAGEGEGEGAGEGGLAYFGLFAVNPGLQNGGIGKKVLAEAERYAREVLGVRRLEMQVIWLRDELVAWYVRRGYELLDEKRPFPYEHASNGRPLRDDLYFVILRKDLV</sequence>
<name>A0A423WLL2_CYTCH</name>
<protein>
    <recommendedName>
        <fullName evidence="1">N-acetyltransferase domain-containing protein</fullName>
    </recommendedName>
</protein>